<dbReference type="Proteomes" id="UP000612956">
    <property type="component" value="Unassembled WGS sequence"/>
</dbReference>
<proteinExistence type="predicted"/>
<evidence type="ECO:0000256" key="2">
    <source>
        <dbReference type="SAM" id="Phobius"/>
    </source>
</evidence>
<feature type="domain" description="TPM" evidence="3">
    <location>
        <begin position="41"/>
        <end position="156"/>
    </location>
</feature>
<gene>
    <name evidence="4" type="ORF">GCM10011591_38230</name>
</gene>
<evidence type="ECO:0000259" key="3">
    <source>
        <dbReference type="Pfam" id="PF04536"/>
    </source>
</evidence>
<dbReference type="AlphaFoldDB" id="A0A917VCC8"/>
<keyword evidence="2" id="KW-0812">Transmembrane</keyword>
<feature type="transmembrane region" description="Helical" evidence="2">
    <location>
        <begin position="165"/>
        <end position="187"/>
    </location>
</feature>
<reference evidence="4" key="2">
    <citation type="submission" date="2020-09" db="EMBL/GenBank/DDBJ databases">
        <authorList>
            <person name="Sun Q."/>
            <person name="Zhou Y."/>
        </authorList>
    </citation>
    <scope>NUCLEOTIDE SEQUENCE</scope>
    <source>
        <strain evidence="4">CGMCC 4.7278</strain>
    </source>
</reference>
<sequence>MPLPRKRSLRWVVVGLCLILFALLGGAPVLAEPPARMGPQVVDSAGALSNADADRVRAAVEALYDEHRVRLWVNYVHSFAGLSPQDWAARTSALSGFGDRDLLLAVAVDDGAYAFDGTLPPEVTDDELDSLLIDSVEPELRAKNWAQAGIVTAQGLGSAISGSGLSWGLLAFIALGVLLAAAALILWSRKRRSNRDKAELTAARGIDPTDPKALASLSLPTLHALSRERLVEIDDAIRTSTEELALATDEFGATAVTPFRTALDKARAAAAKAFAIRQQLDDAIPETPDQQRAMLLELLATAGTADRELDSQVAAFDEMRNLLIDAPGRLDALTRDIVDLTARLPASQAELARLESAYPATVIAPIADNVRMAGERITFAEHNIDAARAALTHPAGQQGPAVAAIRGAEGAIGQARTLLDAVDTAESNIAAARDGLAPALDELRADIATATGLAEFGGEELSAAVGLARDALTRAAASAEADPLGAFHDAVNADTALDQAIANATDRQLAAADLQRRLDRALSDATARIDAASSFIATRRGGVDAEARTRLSEAQRHLEQARAAAQPAQALGEAQLAADLGGKALELAQASVRAYETRRPATGGGQAGAVLGGILLNSMLRGSMRGGGGRGMGGGGFQPGSFGGSSGSRRVSRGGRF</sequence>
<feature type="region of interest" description="Disordered" evidence="1">
    <location>
        <begin position="626"/>
        <end position="657"/>
    </location>
</feature>
<dbReference type="EMBL" id="BMMW01000004">
    <property type="protein sequence ID" value="GGK62388.1"/>
    <property type="molecule type" value="Genomic_DNA"/>
</dbReference>
<dbReference type="RefSeq" id="WP_188830411.1">
    <property type="nucleotide sequence ID" value="NZ_BMMW01000004.1"/>
</dbReference>
<evidence type="ECO:0000313" key="4">
    <source>
        <dbReference type="EMBL" id="GGK62388.1"/>
    </source>
</evidence>
<dbReference type="InterPro" id="IPR007621">
    <property type="entry name" value="TPM_dom"/>
</dbReference>
<feature type="compositionally biased region" description="Gly residues" evidence="1">
    <location>
        <begin position="626"/>
        <end position="646"/>
    </location>
</feature>
<protein>
    <submittedName>
        <fullName evidence="4">Membrane protein</fullName>
    </submittedName>
</protein>
<keyword evidence="2" id="KW-0472">Membrane</keyword>
<dbReference type="Gene3D" id="3.10.310.50">
    <property type="match status" value="1"/>
</dbReference>
<organism evidence="4 5">
    <name type="scientific">Nocardia camponoti</name>
    <dbReference type="NCBI Taxonomy" id="1616106"/>
    <lineage>
        <taxon>Bacteria</taxon>
        <taxon>Bacillati</taxon>
        <taxon>Actinomycetota</taxon>
        <taxon>Actinomycetes</taxon>
        <taxon>Mycobacteriales</taxon>
        <taxon>Nocardiaceae</taxon>
        <taxon>Nocardia</taxon>
    </lineage>
</organism>
<reference evidence="4" key="1">
    <citation type="journal article" date="2014" name="Int. J. Syst. Evol. Microbiol.">
        <title>Complete genome sequence of Corynebacterium casei LMG S-19264T (=DSM 44701T), isolated from a smear-ripened cheese.</title>
        <authorList>
            <consortium name="US DOE Joint Genome Institute (JGI-PGF)"/>
            <person name="Walter F."/>
            <person name="Albersmeier A."/>
            <person name="Kalinowski J."/>
            <person name="Ruckert C."/>
        </authorList>
    </citation>
    <scope>NUCLEOTIDE SEQUENCE</scope>
    <source>
        <strain evidence="4">CGMCC 4.7278</strain>
    </source>
</reference>
<evidence type="ECO:0000256" key="1">
    <source>
        <dbReference type="SAM" id="MobiDB-lite"/>
    </source>
</evidence>
<accession>A0A917VCC8</accession>
<name>A0A917VCC8_9NOCA</name>
<evidence type="ECO:0000313" key="5">
    <source>
        <dbReference type="Proteomes" id="UP000612956"/>
    </source>
</evidence>
<keyword evidence="5" id="KW-1185">Reference proteome</keyword>
<dbReference type="Pfam" id="PF04536">
    <property type="entry name" value="TPM_phosphatase"/>
    <property type="match status" value="1"/>
</dbReference>
<comment type="caution">
    <text evidence="4">The sequence shown here is derived from an EMBL/GenBank/DDBJ whole genome shotgun (WGS) entry which is preliminary data.</text>
</comment>
<keyword evidence="2" id="KW-1133">Transmembrane helix</keyword>